<feature type="region of interest" description="Disordered" evidence="1">
    <location>
        <begin position="1"/>
        <end position="47"/>
    </location>
</feature>
<sequence length="102" mass="11137">MTDAAQTSSNLPEQSLSSQPDVEMASASQSSSSIVASKSGNDARGESWEKEWKIHTLSFVRHVRTDCTDCNNYGRHIFEASNDPDDTRHLANRVLAGKIAGQ</sequence>
<evidence type="ECO:0000313" key="2">
    <source>
        <dbReference type="EMBL" id="KAL0948288.1"/>
    </source>
</evidence>
<reference evidence="3" key="1">
    <citation type="submission" date="2024-06" db="EMBL/GenBank/DDBJ databases">
        <title>Multi-omics analyses provide insights into the biosynthesis of the anticancer antibiotic pleurotin in Hohenbuehelia grisea.</title>
        <authorList>
            <person name="Weaver J.A."/>
            <person name="Alberti F."/>
        </authorList>
    </citation>
    <scope>NUCLEOTIDE SEQUENCE [LARGE SCALE GENOMIC DNA]</scope>
    <source>
        <strain evidence="3">T-177</strain>
    </source>
</reference>
<evidence type="ECO:0000313" key="3">
    <source>
        <dbReference type="Proteomes" id="UP001556367"/>
    </source>
</evidence>
<name>A0ABR3IYA4_9AGAR</name>
<feature type="compositionally biased region" description="Low complexity" evidence="1">
    <location>
        <begin position="25"/>
        <end position="39"/>
    </location>
</feature>
<protein>
    <submittedName>
        <fullName evidence="2">Uncharacterized protein</fullName>
    </submittedName>
</protein>
<evidence type="ECO:0000256" key="1">
    <source>
        <dbReference type="SAM" id="MobiDB-lite"/>
    </source>
</evidence>
<gene>
    <name evidence="2" type="ORF">HGRIS_010882</name>
</gene>
<organism evidence="2 3">
    <name type="scientific">Hohenbuehelia grisea</name>
    <dbReference type="NCBI Taxonomy" id="104357"/>
    <lineage>
        <taxon>Eukaryota</taxon>
        <taxon>Fungi</taxon>
        <taxon>Dikarya</taxon>
        <taxon>Basidiomycota</taxon>
        <taxon>Agaricomycotina</taxon>
        <taxon>Agaricomycetes</taxon>
        <taxon>Agaricomycetidae</taxon>
        <taxon>Agaricales</taxon>
        <taxon>Pleurotineae</taxon>
        <taxon>Pleurotaceae</taxon>
        <taxon>Hohenbuehelia</taxon>
    </lineage>
</organism>
<dbReference type="EMBL" id="JASNQZ010000014">
    <property type="protein sequence ID" value="KAL0948288.1"/>
    <property type="molecule type" value="Genomic_DNA"/>
</dbReference>
<proteinExistence type="predicted"/>
<accession>A0ABR3IYA4</accession>
<dbReference type="Proteomes" id="UP001556367">
    <property type="component" value="Unassembled WGS sequence"/>
</dbReference>
<feature type="compositionally biased region" description="Polar residues" evidence="1">
    <location>
        <begin position="1"/>
        <end position="20"/>
    </location>
</feature>
<keyword evidence="3" id="KW-1185">Reference proteome</keyword>
<comment type="caution">
    <text evidence="2">The sequence shown here is derived from an EMBL/GenBank/DDBJ whole genome shotgun (WGS) entry which is preliminary data.</text>
</comment>